<protein>
    <submittedName>
        <fullName evidence="1">Uncharacterized protein</fullName>
    </submittedName>
</protein>
<sequence length="49" mass="5363">MPTDQRRFLSKVRTITGDYDLSGNLALAAFTSQAIDTAPAGTHMALFQY</sequence>
<organism evidence="1">
    <name type="scientific">marine sediment metagenome</name>
    <dbReference type="NCBI Taxonomy" id="412755"/>
    <lineage>
        <taxon>unclassified sequences</taxon>
        <taxon>metagenomes</taxon>
        <taxon>ecological metagenomes</taxon>
    </lineage>
</organism>
<comment type="caution">
    <text evidence="1">The sequence shown here is derived from an EMBL/GenBank/DDBJ whole genome shotgun (WGS) entry which is preliminary data.</text>
</comment>
<accession>X1HTN4</accession>
<name>X1HTN4_9ZZZZ</name>
<gene>
    <name evidence="1" type="ORF">S03H2_35091</name>
</gene>
<evidence type="ECO:0000313" key="1">
    <source>
        <dbReference type="EMBL" id="GAH60425.1"/>
    </source>
</evidence>
<dbReference type="EMBL" id="BARU01021447">
    <property type="protein sequence ID" value="GAH60425.1"/>
    <property type="molecule type" value="Genomic_DNA"/>
</dbReference>
<proteinExistence type="predicted"/>
<reference evidence="1" key="1">
    <citation type="journal article" date="2014" name="Front. Microbiol.">
        <title>High frequency of phylogenetically diverse reductive dehalogenase-homologous genes in deep subseafloor sedimentary metagenomes.</title>
        <authorList>
            <person name="Kawai M."/>
            <person name="Futagami T."/>
            <person name="Toyoda A."/>
            <person name="Takaki Y."/>
            <person name="Nishi S."/>
            <person name="Hori S."/>
            <person name="Arai W."/>
            <person name="Tsubouchi T."/>
            <person name="Morono Y."/>
            <person name="Uchiyama I."/>
            <person name="Ito T."/>
            <person name="Fujiyama A."/>
            <person name="Inagaki F."/>
            <person name="Takami H."/>
        </authorList>
    </citation>
    <scope>NUCLEOTIDE SEQUENCE</scope>
    <source>
        <strain evidence="1">Expedition CK06-06</strain>
    </source>
</reference>
<dbReference type="AlphaFoldDB" id="X1HTN4"/>